<gene>
    <name evidence="3" type="ORF">MEDL_7715</name>
</gene>
<dbReference type="CDD" id="cd00303">
    <property type="entry name" value="retropepsin_like"/>
    <property type="match status" value="1"/>
</dbReference>
<dbReference type="GO" id="GO:0003676">
    <property type="term" value="F:nucleic acid binding"/>
    <property type="evidence" value="ECO:0007669"/>
    <property type="project" value="InterPro"/>
</dbReference>
<evidence type="ECO:0000256" key="1">
    <source>
        <dbReference type="SAM" id="MobiDB-lite"/>
    </source>
</evidence>
<evidence type="ECO:0000259" key="2">
    <source>
        <dbReference type="PROSITE" id="PS50994"/>
    </source>
</evidence>
<dbReference type="InterPro" id="IPR000477">
    <property type="entry name" value="RT_dom"/>
</dbReference>
<dbReference type="InterPro" id="IPR005162">
    <property type="entry name" value="Retrotrans_gag_dom"/>
</dbReference>
<dbReference type="SUPFAM" id="SSF53098">
    <property type="entry name" value="Ribonuclease H-like"/>
    <property type="match status" value="1"/>
</dbReference>
<evidence type="ECO:0000313" key="4">
    <source>
        <dbReference type="Proteomes" id="UP000683360"/>
    </source>
</evidence>
<dbReference type="Pfam" id="PF00665">
    <property type="entry name" value="rve"/>
    <property type="match status" value="1"/>
</dbReference>
<dbReference type="CDD" id="cd01647">
    <property type="entry name" value="RT_LTR"/>
    <property type="match status" value="1"/>
</dbReference>
<dbReference type="EMBL" id="CAJPWZ010000411">
    <property type="protein sequence ID" value="CAG2192555.1"/>
    <property type="molecule type" value="Genomic_DNA"/>
</dbReference>
<dbReference type="GO" id="GO:0015074">
    <property type="term" value="P:DNA integration"/>
    <property type="evidence" value="ECO:0007669"/>
    <property type="project" value="InterPro"/>
</dbReference>
<dbReference type="InterPro" id="IPR043128">
    <property type="entry name" value="Rev_trsase/Diguanyl_cyclase"/>
</dbReference>
<keyword evidence="4" id="KW-1185">Reference proteome</keyword>
<dbReference type="SUPFAM" id="SSF56672">
    <property type="entry name" value="DNA/RNA polymerases"/>
    <property type="match status" value="1"/>
</dbReference>
<dbReference type="Gene3D" id="3.30.70.270">
    <property type="match status" value="1"/>
</dbReference>
<dbReference type="Gene3D" id="2.40.70.10">
    <property type="entry name" value="Acid Proteases"/>
    <property type="match status" value="1"/>
</dbReference>
<dbReference type="InterPro" id="IPR021109">
    <property type="entry name" value="Peptidase_aspartic_dom_sf"/>
</dbReference>
<accession>A0A8S3Q6S1</accession>
<feature type="domain" description="Integrase catalytic" evidence="2">
    <location>
        <begin position="941"/>
        <end position="1100"/>
    </location>
</feature>
<dbReference type="PANTHER" id="PTHR37984:SF15">
    <property type="entry name" value="INTEGRASE CATALYTIC DOMAIN-CONTAINING PROTEIN"/>
    <property type="match status" value="1"/>
</dbReference>
<dbReference type="FunFam" id="3.30.420.10:FF:000032">
    <property type="entry name" value="Retrovirus-related Pol polyprotein from transposon 297-like Protein"/>
    <property type="match status" value="1"/>
</dbReference>
<dbReference type="InterPro" id="IPR043502">
    <property type="entry name" value="DNA/RNA_pol_sf"/>
</dbReference>
<sequence>MAYSIDYASGISQHDKAKIEHSDRFSDKDEVKYRHEKDFNFSTPLKSFVTLSETYDDSVRDKSILKHPDYKVDRKFTPKRYQEPHFSRRPSYELYDDRDRLNKNQGSDYPPNKRYVDKDTFSEDYQSLNRYSTDKYPSYDLNRHEGVKHTSSLDNLPKPVTLHEKRIVRREKEPQSFDGKTIDWQDYLVHFEQVAEWNEWNDLERAKQIVMSLRGPAQKILSTLSKQDLGNYNKIKESLNNRFNPREREAAYVCEFEARRHSKDETVSEYGQALRRLGYLAFPNEKQDSEMMEKVLINKFIRGLNNLDLQKHVQFQRANTLDSAISYAIEYEAFINPQNNMRKPMLTSNEVLIQAIKDNKKESTELLTLDQVAKLIDEKLSQLKHVNTETENRNGYYQNRPPRFNNRGRGRTYSVLLSIEQSGKRLKADLEANTSAVKNLERPQTKIESLISDPIKRVQINLVNQNCLFAFCKIDEIDVKFLVDTGSPVSLISFDTFEKLKLSSQLISLDSILTTANGNALSVKGKCILNIAIGPLLVKQEVIVADIKGSSGILGMNFFEQNEIDIQIKSQCLSINGQSIPLFKENSSQCSRIQIARQVSIPANSEMIIEASKRDSFVDGIGIIEPLEWVKSKGLLVAKSLVDTENTIYLAIMNLNSKSVKLKQGEQIAHLMTIEQVFDEDNVESQTDSKSNDISEQVNTLKDIELPEHLKSMLDKVSSDLKDEEKQKLSSLIHEYKDIFVGPDGSLGRTDRVKHYIDTGDAKPVKISPRRVALKQRDVLEEELKKMIDKNLIEPSCSPWAAPVCLVKKRDGSIRFCVDFRKLNERTVKDAYPLPRIDDTLDTLSGGKWFSCVDLASGYFQVEVAEEDKYKTAFSTHKGLYQFLVMPMAHFGRDKTLDLIKKRFYWPNMSDSIKLWINSCDVCAKGKPGPGKGKSPLKSSVSTYPLDRIAIDIIGPLPITTGGNEYIMVVEDYFTKWTESYAIPNHQALTVADKLVTEFICRFGCPFQIHTDQGREFESGLFAAICDKLGIDKTRTCPYRPQSDGMVERFNQTLQSILRLFVNEHRNDWDDHIPFINMAYRATQHASTKCSPNLLMFGHELRCPIDVMFGLPQGYKSIPCPIAYVEWVQEALRNAFQLAHTQSGLSANRQKENYDKNLKIRSFEENSFVWRWYPPEANKKLGLGWTGPYKVIKKITDLTYRIQKDTSTKQLVVHVDHLKPYQAAHTPTVQEQIVTPHENVQTLTPPVTTRFGRVIKPRQILTLMELQLHVCDNEYKSFQNDHLRDLWPAVGAYCNIEECGKNQFFRSFNEYKSHFGSVHKEKLTLYTCQICDLSRRKLQVLKKHLVKDHKCSEDRYRCIEVTNKNFIDPKDVLPYRVGDVKEREEAKQTREKVEERKRKAKEEAQETRKQYVEKGKKPKLEDKYYNSRDEHLKFNFDKNTLTRTIIKAKKH</sequence>
<dbReference type="Pfam" id="PF03732">
    <property type="entry name" value="Retrotrans_gag"/>
    <property type="match status" value="1"/>
</dbReference>
<dbReference type="Pfam" id="PF13975">
    <property type="entry name" value="gag-asp_proteas"/>
    <property type="match status" value="1"/>
</dbReference>
<dbReference type="InterPro" id="IPR036397">
    <property type="entry name" value="RNaseH_sf"/>
</dbReference>
<dbReference type="Gene3D" id="3.10.10.10">
    <property type="entry name" value="HIV Type 1 Reverse Transcriptase, subunit A, domain 1"/>
    <property type="match status" value="1"/>
</dbReference>
<dbReference type="InterPro" id="IPR050951">
    <property type="entry name" value="Retrovirus_Pol_polyprotein"/>
</dbReference>
<feature type="region of interest" description="Disordered" evidence="1">
    <location>
        <begin position="1384"/>
        <end position="1424"/>
    </location>
</feature>
<proteinExistence type="predicted"/>
<protein>
    <recommendedName>
        <fullName evidence="2">Integrase catalytic domain-containing protein</fullName>
    </recommendedName>
</protein>
<dbReference type="SUPFAM" id="SSF50630">
    <property type="entry name" value="Acid proteases"/>
    <property type="match status" value="1"/>
</dbReference>
<dbReference type="PROSITE" id="PS50994">
    <property type="entry name" value="INTEGRASE"/>
    <property type="match status" value="1"/>
</dbReference>
<comment type="caution">
    <text evidence="3">The sequence shown here is derived from an EMBL/GenBank/DDBJ whole genome shotgun (WGS) entry which is preliminary data.</text>
</comment>
<dbReference type="Gene3D" id="3.30.420.10">
    <property type="entry name" value="Ribonuclease H-like superfamily/Ribonuclease H"/>
    <property type="match status" value="1"/>
</dbReference>
<dbReference type="InterPro" id="IPR001584">
    <property type="entry name" value="Integrase_cat-core"/>
</dbReference>
<name>A0A8S3Q6S1_MYTED</name>
<feature type="region of interest" description="Disordered" evidence="1">
    <location>
        <begin position="81"/>
        <end position="116"/>
    </location>
</feature>
<dbReference type="InterPro" id="IPR012337">
    <property type="entry name" value="RNaseH-like_sf"/>
</dbReference>
<organism evidence="3 4">
    <name type="scientific">Mytilus edulis</name>
    <name type="common">Blue mussel</name>
    <dbReference type="NCBI Taxonomy" id="6550"/>
    <lineage>
        <taxon>Eukaryota</taxon>
        <taxon>Metazoa</taxon>
        <taxon>Spiralia</taxon>
        <taxon>Lophotrochozoa</taxon>
        <taxon>Mollusca</taxon>
        <taxon>Bivalvia</taxon>
        <taxon>Autobranchia</taxon>
        <taxon>Pteriomorphia</taxon>
        <taxon>Mytilida</taxon>
        <taxon>Mytiloidea</taxon>
        <taxon>Mytilidae</taxon>
        <taxon>Mytilinae</taxon>
        <taxon>Mytilus</taxon>
    </lineage>
</organism>
<dbReference type="Pfam" id="PF22938">
    <property type="entry name" value="Integrase_p58_C"/>
    <property type="match status" value="1"/>
</dbReference>
<reference evidence="3" key="1">
    <citation type="submission" date="2021-03" db="EMBL/GenBank/DDBJ databases">
        <authorList>
            <person name="Bekaert M."/>
        </authorList>
    </citation>
    <scope>NUCLEOTIDE SEQUENCE</scope>
</reference>
<dbReference type="OrthoDB" id="102286at2759"/>
<dbReference type="Proteomes" id="UP000683360">
    <property type="component" value="Unassembled WGS sequence"/>
</dbReference>
<dbReference type="PANTHER" id="PTHR37984">
    <property type="entry name" value="PROTEIN CBG26694"/>
    <property type="match status" value="1"/>
</dbReference>
<evidence type="ECO:0000313" key="3">
    <source>
        <dbReference type="EMBL" id="CAG2192555.1"/>
    </source>
</evidence>
<dbReference type="Pfam" id="PF17921">
    <property type="entry name" value="Integrase_H2C2"/>
    <property type="match status" value="1"/>
</dbReference>
<dbReference type="InterPro" id="IPR041588">
    <property type="entry name" value="Integrase_H2C2"/>
</dbReference>
<dbReference type="InterPro" id="IPR054465">
    <property type="entry name" value="Integrase_p58-like_C"/>
</dbReference>
<dbReference type="Pfam" id="PF00078">
    <property type="entry name" value="RVT_1"/>
    <property type="match status" value="1"/>
</dbReference>